<dbReference type="InterPro" id="IPR003615">
    <property type="entry name" value="HNH_nuc"/>
</dbReference>
<dbReference type="STRING" id="1224164.B843_09170"/>
<keyword evidence="3" id="KW-1185">Reference proteome</keyword>
<proteinExistence type="predicted"/>
<protein>
    <recommendedName>
        <fullName evidence="1">HNH nuclease domain-containing protein</fullName>
    </recommendedName>
</protein>
<evidence type="ECO:0000313" key="2">
    <source>
        <dbReference type="EMBL" id="AHI23219.1"/>
    </source>
</evidence>
<dbReference type="PATRIC" id="fig|1224164.3.peg.1851"/>
<sequence length="345" mass="37298">MLLRGVARAFSVRGMNVLETLGALLHDPMTLIEEASGLGEGELERLLPESTAATVAGLAAIYAAPSPMSRVQAECVSAIRANGHCLDALVAIEAVARRVADKRKKWRLRRELCRMKAAPAELKRRGLALLKKLVAPRALTLGVSVRRYADNTWSMRVNAPAEVIATLYDPVKDADDPVAALQEAITGGGAVATVLRPIVTIPLDALDAVLDGTGDETVLRCSDGVERTSTQVARMKLDEKWGFALIHPVEGPVDLVRSERFANGKQRVLAAVENPTCAWDGCHKPADECQVHHLVPWQFGGHTRSSNLATCCAYHNGVNDDDPAGPSVRGRLERVDGKVRRVFRS</sequence>
<evidence type="ECO:0000313" key="3">
    <source>
        <dbReference type="Proteomes" id="UP000019222"/>
    </source>
</evidence>
<dbReference type="AlphaFoldDB" id="W5Y2S8"/>
<feature type="domain" description="HNH nuclease" evidence="1">
    <location>
        <begin position="264"/>
        <end position="317"/>
    </location>
</feature>
<dbReference type="eggNOG" id="COG1403">
    <property type="taxonomic scope" value="Bacteria"/>
</dbReference>
<dbReference type="Proteomes" id="UP000019222">
    <property type="component" value="Chromosome"/>
</dbReference>
<organism evidence="2 3">
    <name type="scientific">Corynebacterium vitaeruminis DSM 20294</name>
    <dbReference type="NCBI Taxonomy" id="1224164"/>
    <lineage>
        <taxon>Bacteria</taxon>
        <taxon>Bacillati</taxon>
        <taxon>Actinomycetota</taxon>
        <taxon>Actinomycetes</taxon>
        <taxon>Mycobacteriales</taxon>
        <taxon>Corynebacteriaceae</taxon>
        <taxon>Corynebacterium</taxon>
    </lineage>
</organism>
<dbReference type="KEGG" id="cvt:B843_09170"/>
<dbReference type="SMART" id="SM00507">
    <property type="entry name" value="HNHc"/>
    <property type="match status" value="1"/>
</dbReference>
<accession>W5Y2S8</accession>
<dbReference type="EMBL" id="CP004353">
    <property type="protein sequence ID" value="AHI23219.1"/>
    <property type="molecule type" value="Genomic_DNA"/>
</dbReference>
<dbReference type="Gene3D" id="1.10.30.50">
    <property type="match status" value="1"/>
</dbReference>
<gene>
    <name evidence="2" type="ORF">B843_09170</name>
</gene>
<reference evidence="2 3" key="1">
    <citation type="submission" date="2013-02" db="EMBL/GenBank/DDBJ databases">
        <title>The complete genome sequence of Corynebacterium vitaeruminis DSM 20294.</title>
        <authorList>
            <person name="Ruckert C."/>
            <person name="Albersmeier A."/>
            <person name="Kalinowski J."/>
        </authorList>
    </citation>
    <scope>NUCLEOTIDE SEQUENCE [LARGE SCALE GENOMIC DNA]</scope>
    <source>
        <strain evidence="3">ATCC 10234</strain>
    </source>
</reference>
<name>W5Y2S8_9CORY</name>
<dbReference type="HOGENOM" id="CLU_051470_0_0_11"/>
<dbReference type="CDD" id="cd00085">
    <property type="entry name" value="HNHc"/>
    <property type="match status" value="1"/>
</dbReference>
<evidence type="ECO:0000259" key="1">
    <source>
        <dbReference type="SMART" id="SM00507"/>
    </source>
</evidence>